<dbReference type="PRINTS" id="PR00126">
    <property type="entry name" value="ATPASEGAMMA"/>
</dbReference>
<evidence type="ECO:0000256" key="8">
    <source>
        <dbReference type="ARBA" id="ARBA00023196"/>
    </source>
</evidence>
<keyword evidence="9" id="KW-0066">ATP synthesis</keyword>
<evidence type="ECO:0000256" key="11">
    <source>
        <dbReference type="SAM" id="Phobius"/>
    </source>
</evidence>
<dbReference type="GO" id="GO:0045259">
    <property type="term" value="C:proton-transporting ATP synthase complex"/>
    <property type="evidence" value="ECO:0007669"/>
    <property type="project" value="UniProtKB-KW"/>
</dbReference>
<comment type="subcellular location">
    <subcellularLocation>
        <location evidence="2">Membrane</location>
        <topology evidence="2">Peripheral membrane protein</topology>
    </subcellularLocation>
</comment>
<organism evidence="12">
    <name type="scientific">Candidatus Methylacidiphilum infernorum</name>
    <dbReference type="NCBI Taxonomy" id="511746"/>
    <lineage>
        <taxon>Bacteria</taxon>
        <taxon>Pseudomonadati</taxon>
        <taxon>Verrucomicrobiota</taxon>
        <taxon>Methylacidiphilae</taxon>
        <taxon>Methylacidiphilales</taxon>
        <taxon>Methylacidiphilaceae</taxon>
        <taxon>Methylacidiphilum (ex Ratnadevi et al. 2023)</taxon>
    </lineage>
</organism>
<keyword evidence="11" id="KW-0812">Transmembrane</keyword>
<dbReference type="GO" id="GO:0046933">
    <property type="term" value="F:proton-transporting ATP synthase activity, rotational mechanism"/>
    <property type="evidence" value="ECO:0007669"/>
    <property type="project" value="InterPro"/>
</dbReference>
<evidence type="ECO:0000256" key="2">
    <source>
        <dbReference type="ARBA" id="ARBA00004170"/>
    </source>
</evidence>
<dbReference type="AlphaFoldDB" id="A0A1W5LDV0"/>
<protein>
    <submittedName>
        <fullName evidence="12">F-type H+-transporting ATPase subunit gamma</fullName>
    </submittedName>
</protein>
<dbReference type="Gene3D" id="1.10.287.80">
    <property type="entry name" value="ATP synthase, gamma subunit, helix hairpin domain"/>
    <property type="match status" value="1"/>
</dbReference>
<dbReference type="Pfam" id="PF00231">
    <property type="entry name" value="ATP-synt"/>
    <property type="match status" value="1"/>
</dbReference>
<keyword evidence="10" id="KW-0175">Coiled coil</keyword>
<dbReference type="OMA" id="FCGDFNE"/>
<dbReference type="InterPro" id="IPR035968">
    <property type="entry name" value="ATP_synth_F1_ATPase_gsu"/>
</dbReference>
<evidence type="ECO:0000256" key="9">
    <source>
        <dbReference type="ARBA" id="ARBA00023310"/>
    </source>
</evidence>
<feature type="coiled-coil region" evidence="10">
    <location>
        <begin position="234"/>
        <end position="275"/>
    </location>
</feature>
<dbReference type="EMBL" id="KU509419">
    <property type="protein sequence ID" value="ANC58218.1"/>
    <property type="molecule type" value="Genomic_DNA"/>
</dbReference>
<keyword evidence="8" id="KW-0139">CF(1)</keyword>
<evidence type="ECO:0000256" key="5">
    <source>
        <dbReference type="ARBA" id="ARBA00022781"/>
    </source>
</evidence>
<keyword evidence="11" id="KW-1133">Transmembrane helix</keyword>
<sequence length="290" mass="33343">MSKRRDLIKYRGALLEIGEIMKAMKNMALVEQKKMARYYESQKRAIDTLQTIAEDFFPAFPELLPQPHRIDRPLYILIGSERGFCGDFNSTLVGFWENLENSGNLADRYGLILVGNKLESRASHLKQIIQRVPGPSVAEEIYPFILDFLDTVRKSLIEGEPPTSIAVFFHMADSLEIEKKTLLPIPVSEEKIRSARKRSAVSPLLHLSPREFFVDLVDSFLVSGLFFAFYSSLLAESKIRMQHMQSALDQLEKKVQELNKQANRLRQEEIIEEIEVILLGSETLMKKRLR</sequence>
<reference evidence="12" key="1">
    <citation type="submission" date="2016-01" db="EMBL/GenBank/DDBJ databases">
        <title>Hydrogen oxidation by a methanotroph.</title>
        <authorList>
            <person name="Stott M.B."/>
        </authorList>
    </citation>
    <scope>NUCLEOTIDE SEQUENCE</scope>
    <source>
        <strain evidence="12">RTK17.1</strain>
    </source>
</reference>
<evidence type="ECO:0000313" key="12">
    <source>
        <dbReference type="EMBL" id="ANC58218.1"/>
    </source>
</evidence>
<gene>
    <name evidence="12" type="primary">atpG</name>
</gene>
<evidence type="ECO:0000256" key="7">
    <source>
        <dbReference type="ARBA" id="ARBA00023136"/>
    </source>
</evidence>
<accession>A0A1W5LDV0</accession>
<feature type="transmembrane region" description="Helical" evidence="11">
    <location>
        <begin position="212"/>
        <end position="235"/>
    </location>
</feature>
<keyword evidence="4" id="KW-0813">Transport</keyword>
<proteinExistence type="inferred from homology"/>
<keyword evidence="5" id="KW-0375">Hydrogen ion transport</keyword>
<evidence type="ECO:0000256" key="4">
    <source>
        <dbReference type="ARBA" id="ARBA00022448"/>
    </source>
</evidence>
<name>A0A1W5LDV0_9BACT</name>
<evidence type="ECO:0000256" key="3">
    <source>
        <dbReference type="ARBA" id="ARBA00007681"/>
    </source>
</evidence>
<keyword evidence="7 11" id="KW-0472">Membrane</keyword>
<dbReference type="InterPro" id="IPR000131">
    <property type="entry name" value="ATP_synth_F1_gsu"/>
</dbReference>
<dbReference type="Gene3D" id="3.40.1380.10">
    <property type="match status" value="1"/>
</dbReference>
<evidence type="ECO:0000256" key="1">
    <source>
        <dbReference type="ARBA" id="ARBA00003456"/>
    </source>
</evidence>
<evidence type="ECO:0000256" key="10">
    <source>
        <dbReference type="SAM" id="Coils"/>
    </source>
</evidence>
<comment type="similarity">
    <text evidence="3">Belongs to the ATPase gamma chain family.</text>
</comment>
<comment type="function">
    <text evidence="1">Produces ATP from ADP in the presence of a proton gradient across the membrane. The gamma chain is believed to be important in regulating ATPase activity and the flow of protons through the CF(0) complex.</text>
</comment>
<evidence type="ECO:0000256" key="6">
    <source>
        <dbReference type="ARBA" id="ARBA00023065"/>
    </source>
</evidence>
<dbReference type="SUPFAM" id="SSF52943">
    <property type="entry name" value="ATP synthase (F1-ATPase), gamma subunit"/>
    <property type="match status" value="1"/>
</dbReference>
<keyword evidence="6" id="KW-0406">Ion transport</keyword>